<feature type="transmembrane region" description="Helical" evidence="1">
    <location>
        <begin position="12"/>
        <end position="32"/>
    </location>
</feature>
<evidence type="ECO:0000313" key="2">
    <source>
        <dbReference type="EMBL" id="CAL8124738.1"/>
    </source>
</evidence>
<proteinExistence type="predicted"/>
<evidence type="ECO:0000313" key="3">
    <source>
        <dbReference type="Proteomes" id="UP001642540"/>
    </source>
</evidence>
<protein>
    <recommendedName>
        <fullName evidence="4">Odorant receptor</fullName>
    </recommendedName>
</protein>
<keyword evidence="1" id="KW-0472">Membrane</keyword>
<keyword evidence="1" id="KW-1133">Transmembrane helix</keyword>
<keyword evidence="3" id="KW-1185">Reference proteome</keyword>
<evidence type="ECO:0000256" key="1">
    <source>
        <dbReference type="SAM" id="Phobius"/>
    </source>
</evidence>
<dbReference type="EMBL" id="CAXLJM020000068">
    <property type="protein sequence ID" value="CAL8124738.1"/>
    <property type="molecule type" value="Genomic_DNA"/>
</dbReference>
<sequence>MAADIRIPIYLLFLYMSLVVLGATEIILYSIHLKHPELCSAMNELILLLESESQIVEKAHSEFDKNKRKLDYIGQASFAITRGVLPQTLMISFVLEWNEMDPCFYLFHDLFPTENVYYKCIARFLLTIFFTVECFRSGYMACMFGLFVISIPLRILQCLESMDTENSIKFYTRLRIIFAAMDVPFKKCNMIAMTGSLFILSGVGYTIVRSGSYVSVIVSEIFVGFFCIGSIVIFTYSTCASRLCSESLDLVQNWTRKMYNARFTSWNSKILWKDWSAQRKLIISYGNGLAYNLMTAVEYVYVLSTNIANLLLLFRN</sequence>
<accession>A0ABP1RB38</accession>
<feature type="transmembrane region" description="Helical" evidence="1">
    <location>
        <begin position="138"/>
        <end position="156"/>
    </location>
</feature>
<organism evidence="2 3">
    <name type="scientific">Orchesella dallaii</name>
    <dbReference type="NCBI Taxonomy" id="48710"/>
    <lineage>
        <taxon>Eukaryota</taxon>
        <taxon>Metazoa</taxon>
        <taxon>Ecdysozoa</taxon>
        <taxon>Arthropoda</taxon>
        <taxon>Hexapoda</taxon>
        <taxon>Collembola</taxon>
        <taxon>Entomobryomorpha</taxon>
        <taxon>Entomobryoidea</taxon>
        <taxon>Orchesellidae</taxon>
        <taxon>Orchesellinae</taxon>
        <taxon>Orchesella</taxon>
    </lineage>
</organism>
<feature type="transmembrane region" description="Helical" evidence="1">
    <location>
        <begin position="289"/>
        <end position="314"/>
    </location>
</feature>
<name>A0ABP1RB38_9HEXA</name>
<reference evidence="2 3" key="1">
    <citation type="submission" date="2024-08" db="EMBL/GenBank/DDBJ databases">
        <authorList>
            <person name="Cucini C."/>
            <person name="Frati F."/>
        </authorList>
    </citation>
    <scope>NUCLEOTIDE SEQUENCE [LARGE SCALE GENOMIC DNA]</scope>
</reference>
<evidence type="ECO:0008006" key="4">
    <source>
        <dbReference type="Google" id="ProtNLM"/>
    </source>
</evidence>
<comment type="caution">
    <text evidence="2">The sequence shown here is derived from an EMBL/GenBank/DDBJ whole genome shotgun (WGS) entry which is preliminary data.</text>
</comment>
<dbReference type="Proteomes" id="UP001642540">
    <property type="component" value="Unassembled WGS sequence"/>
</dbReference>
<feature type="transmembrane region" description="Helical" evidence="1">
    <location>
        <begin position="190"/>
        <end position="208"/>
    </location>
</feature>
<feature type="transmembrane region" description="Helical" evidence="1">
    <location>
        <begin position="214"/>
        <end position="236"/>
    </location>
</feature>
<gene>
    <name evidence="2" type="ORF">ODALV1_LOCUS20746</name>
</gene>
<keyword evidence="1" id="KW-0812">Transmembrane</keyword>